<dbReference type="InterPro" id="IPR025979">
    <property type="entry name" value="ChrR-like_cupin_dom"/>
</dbReference>
<dbReference type="Gene3D" id="1.10.10.1320">
    <property type="entry name" value="Anti-sigma factor, zinc-finger domain"/>
    <property type="match status" value="1"/>
</dbReference>
<dbReference type="Proteomes" id="UP001597108">
    <property type="component" value="Unassembled WGS sequence"/>
</dbReference>
<comment type="caution">
    <text evidence="2">The sequence shown here is derived from an EMBL/GenBank/DDBJ whole genome shotgun (WGS) entry which is preliminary data.</text>
</comment>
<feature type="domain" description="ChrR-like cupin" evidence="1">
    <location>
        <begin position="103"/>
        <end position="196"/>
    </location>
</feature>
<evidence type="ECO:0000313" key="2">
    <source>
        <dbReference type="EMBL" id="MFD0982433.1"/>
    </source>
</evidence>
<dbReference type="CDD" id="cd20301">
    <property type="entry name" value="cupin_ChrR"/>
    <property type="match status" value="1"/>
</dbReference>
<dbReference type="InterPro" id="IPR011051">
    <property type="entry name" value="RmlC_Cupin_sf"/>
</dbReference>
<name>A0ABW3IWA1_9RHOB</name>
<dbReference type="NCBIfam" id="TIGR02451">
    <property type="entry name" value="anti_sig_ChrR"/>
    <property type="match status" value="1"/>
</dbReference>
<dbReference type="EMBL" id="JBHTJT010000051">
    <property type="protein sequence ID" value="MFD0982433.1"/>
    <property type="molecule type" value="Genomic_DNA"/>
</dbReference>
<dbReference type="SUPFAM" id="SSF51182">
    <property type="entry name" value="RmlC-like cupins"/>
    <property type="match status" value="1"/>
</dbReference>
<dbReference type="RefSeq" id="WP_386078354.1">
    <property type="nucleotide sequence ID" value="NZ_JBHTJT010000051.1"/>
</dbReference>
<dbReference type="Pfam" id="PF12973">
    <property type="entry name" value="Cupin_7"/>
    <property type="match status" value="1"/>
</dbReference>
<protein>
    <submittedName>
        <fullName evidence="2">ChrR family anti-sigma-E factor</fullName>
    </submittedName>
</protein>
<accession>A0ABW3IWA1</accession>
<evidence type="ECO:0000259" key="1">
    <source>
        <dbReference type="Pfam" id="PF12973"/>
    </source>
</evidence>
<sequence length="216" mass="22948">MGVQHRITDDILADYAAGNLAEAFNLVVASHVSLCPESRNRLGELECVGGAILESGEVAPMSEGSLEATLALIAGGAPAEPIMTQPPMQGSVLPAPLREYIGGDVDQVRWRSVGMGVKQAILQTSPEASARLLYIPAGCEMPDHGHRGMEMTLVLQGAFLDGEERFARGDVEIAGEELEHMPVADVGEDCICLAATDAPLKFTGVLPRLFQPFLKI</sequence>
<reference evidence="3" key="1">
    <citation type="journal article" date="2019" name="Int. J. Syst. Evol. Microbiol.">
        <title>The Global Catalogue of Microorganisms (GCM) 10K type strain sequencing project: providing services to taxonomists for standard genome sequencing and annotation.</title>
        <authorList>
            <consortium name="The Broad Institute Genomics Platform"/>
            <consortium name="The Broad Institute Genome Sequencing Center for Infectious Disease"/>
            <person name="Wu L."/>
            <person name="Ma J."/>
        </authorList>
    </citation>
    <scope>NUCLEOTIDE SEQUENCE [LARGE SCALE GENOMIC DNA]</scope>
    <source>
        <strain evidence="3">CCUG 60524</strain>
    </source>
</reference>
<gene>
    <name evidence="2" type="ORF">ACFQ2S_22585</name>
</gene>
<dbReference type="InterPro" id="IPR012807">
    <property type="entry name" value="Anti-sigma_ChrR"/>
</dbReference>
<keyword evidence="3" id="KW-1185">Reference proteome</keyword>
<organism evidence="2 3">
    <name type="scientific">Tropicimonas aquimaris</name>
    <dbReference type="NCBI Taxonomy" id="914152"/>
    <lineage>
        <taxon>Bacteria</taxon>
        <taxon>Pseudomonadati</taxon>
        <taxon>Pseudomonadota</taxon>
        <taxon>Alphaproteobacteria</taxon>
        <taxon>Rhodobacterales</taxon>
        <taxon>Roseobacteraceae</taxon>
        <taxon>Tropicimonas</taxon>
    </lineage>
</organism>
<dbReference type="InterPro" id="IPR041916">
    <property type="entry name" value="Anti_sigma_zinc_sf"/>
</dbReference>
<evidence type="ECO:0000313" key="3">
    <source>
        <dbReference type="Proteomes" id="UP001597108"/>
    </source>
</evidence>
<dbReference type="Gene3D" id="2.60.120.10">
    <property type="entry name" value="Jelly Rolls"/>
    <property type="match status" value="1"/>
</dbReference>
<dbReference type="InterPro" id="IPR014710">
    <property type="entry name" value="RmlC-like_jellyroll"/>
</dbReference>
<proteinExistence type="predicted"/>